<dbReference type="InterPro" id="IPR000700">
    <property type="entry name" value="PAS-assoc_C"/>
</dbReference>
<evidence type="ECO:0000256" key="8">
    <source>
        <dbReference type="ARBA" id="ARBA00022643"/>
    </source>
</evidence>
<dbReference type="EC" id="2.7.13.3" evidence="2"/>
<keyword evidence="14" id="KW-0157">Chromophore</keyword>
<keyword evidence="10" id="KW-0677">Repeat</keyword>
<keyword evidence="8" id="KW-0288">FMN</keyword>
<accession>A0A2S6MY18</accession>
<evidence type="ECO:0000259" key="18">
    <source>
        <dbReference type="PROSITE" id="PS50112"/>
    </source>
</evidence>
<evidence type="ECO:0000256" key="2">
    <source>
        <dbReference type="ARBA" id="ARBA00012438"/>
    </source>
</evidence>
<proteinExistence type="predicted"/>
<dbReference type="Pfam" id="PF07536">
    <property type="entry name" value="HWE_HK"/>
    <property type="match status" value="1"/>
</dbReference>
<comment type="catalytic activity">
    <reaction evidence="1">
        <text>ATP + protein L-histidine = ADP + protein N-phospho-L-histidine.</text>
        <dbReference type="EC" id="2.7.13.3"/>
    </reaction>
</comment>
<dbReference type="PROSITE" id="PS50113">
    <property type="entry name" value="PAC"/>
    <property type="match status" value="1"/>
</dbReference>
<keyword evidence="5" id="KW-0597">Phosphoprotein</keyword>
<evidence type="ECO:0000256" key="10">
    <source>
        <dbReference type="ARBA" id="ARBA00022737"/>
    </source>
</evidence>
<evidence type="ECO:0000256" key="3">
    <source>
        <dbReference type="ARBA" id="ARBA00021740"/>
    </source>
</evidence>
<feature type="domain" description="PAS" evidence="18">
    <location>
        <begin position="250"/>
        <end position="291"/>
    </location>
</feature>
<evidence type="ECO:0000256" key="4">
    <source>
        <dbReference type="ARBA" id="ARBA00022543"/>
    </source>
</evidence>
<dbReference type="GO" id="GO:0009881">
    <property type="term" value="F:photoreceptor activity"/>
    <property type="evidence" value="ECO:0007669"/>
    <property type="project" value="UniProtKB-KW"/>
</dbReference>
<name>A0A2S6MY18_9HYPH</name>
<dbReference type="GO" id="GO:0005524">
    <property type="term" value="F:ATP binding"/>
    <property type="evidence" value="ECO:0007669"/>
    <property type="project" value="UniProtKB-KW"/>
</dbReference>
<evidence type="ECO:0000259" key="19">
    <source>
        <dbReference type="PROSITE" id="PS50113"/>
    </source>
</evidence>
<dbReference type="InterPro" id="IPR035965">
    <property type="entry name" value="PAS-like_dom_sf"/>
</dbReference>
<evidence type="ECO:0000256" key="6">
    <source>
        <dbReference type="ARBA" id="ARBA00022606"/>
    </source>
</evidence>
<protein>
    <recommendedName>
        <fullName evidence="3">Blue-light-activated histidine kinase</fullName>
        <ecNumber evidence="2">2.7.13.3</ecNumber>
    </recommendedName>
</protein>
<organism evidence="20 21">
    <name type="scientific">Rhodoblastus sphagnicola</name>
    <dbReference type="NCBI Taxonomy" id="333368"/>
    <lineage>
        <taxon>Bacteria</taxon>
        <taxon>Pseudomonadati</taxon>
        <taxon>Pseudomonadota</taxon>
        <taxon>Alphaproteobacteria</taxon>
        <taxon>Hyphomicrobiales</taxon>
        <taxon>Rhodoblastaceae</taxon>
        <taxon>Rhodoblastus</taxon>
    </lineage>
</organism>
<feature type="transmembrane region" description="Helical" evidence="17">
    <location>
        <begin position="169"/>
        <end position="189"/>
    </location>
</feature>
<keyword evidence="17" id="KW-0472">Membrane</keyword>
<keyword evidence="7" id="KW-0285">Flavoprotein</keyword>
<dbReference type="Pfam" id="PF13426">
    <property type="entry name" value="PAS_9"/>
    <property type="match status" value="1"/>
</dbReference>
<evidence type="ECO:0000256" key="7">
    <source>
        <dbReference type="ARBA" id="ARBA00022630"/>
    </source>
</evidence>
<keyword evidence="17" id="KW-1133">Transmembrane helix</keyword>
<dbReference type="CDD" id="cd19410">
    <property type="entry name" value="HK9-like_sensor"/>
    <property type="match status" value="1"/>
</dbReference>
<evidence type="ECO:0000313" key="21">
    <source>
        <dbReference type="Proteomes" id="UP000239089"/>
    </source>
</evidence>
<keyword evidence="11" id="KW-0547">Nucleotide-binding</keyword>
<evidence type="ECO:0000256" key="5">
    <source>
        <dbReference type="ARBA" id="ARBA00022553"/>
    </source>
</evidence>
<evidence type="ECO:0000256" key="15">
    <source>
        <dbReference type="ARBA" id="ARBA00023026"/>
    </source>
</evidence>
<dbReference type="Pfam" id="PF05227">
    <property type="entry name" value="CHASE3"/>
    <property type="match status" value="1"/>
</dbReference>
<dbReference type="EMBL" id="NHSJ01000126">
    <property type="protein sequence ID" value="PPQ27263.1"/>
    <property type="molecule type" value="Genomic_DNA"/>
</dbReference>
<dbReference type="InterPro" id="IPR011102">
    <property type="entry name" value="Sig_transdc_His_kinase_HWE"/>
</dbReference>
<evidence type="ECO:0000256" key="13">
    <source>
        <dbReference type="ARBA" id="ARBA00022840"/>
    </source>
</evidence>
<feature type="domain" description="PAC" evidence="19">
    <location>
        <begin position="308"/>
        <end position="360"/>
    </location>
</feature>
<keyword evidence="9" id="KW-0808">Transferase</keyword>
<dbReference type="AlphaFoldDB" id="A0A2S6MY18"/>
<dbReference type="SUPFAM" id="SSF55785">
    <property type="entry name" value="PYP-like sensor domain (PAS domain)"/>
    <property type="match status" value="1"/>
</dbReference>
<dbReference type="PROSITE" id="PS50112">
    <property type="entry name" value="PAS"/>
    <property type="match status" value="1"/>
</dbReference>
<dbReference type="Gene3D" id="3.30.450.20">
    <property type="entry name" value="PAS domain"/>
    <property type="match status" value="1"/>
</dbReference>
<dbReference type="GO" id="GO:0004673">
    <property type="term" value="F:protein histidine kinase activity"/>
    <property type="evidence" value="ECO:0007669"/>
    <property type="project" value="UniProtKB-EC"/>
</dbReference>
<dbReference type="PANTHER" id="PTHR41523">
    <property type="entry name" value="TWO-COMPONENT SYSTEM SENSOR PROTEIN"/>
    <property type="match status" value="1"/>
</dbReference>
<evidence type="ECO:0000256" key="14">
    <source>
        <dbReference type="ARBA" id="ARBA00022991"/>
    </source>
</evidence>
<dbReference type="InterPro" id="IPR000014">
    <property type="entry name" value="PAS"/>
</dbReference>
<gene>
    <name evidence="20" type="ORF">CCR94_20765</name>
</gene>
<dbReference type="InterPro" id="IPR036890">
    <property type="entry name" value="HATPase_C_sf"/>
</dbReference>
<evidence type="ECO:0000256" key="16">
    <source>
        <dbReference type="ARBA" id="ARBA00023170"/>
    </source>
</evidence>
<evidence type="ECO:0000256" key="1">
    <source>
        <dbReference type="ARBA" id="ARBA00000085"/>
    </source>
</evidence>
<keyword evidence="21" id="KW-1185">Reference proteome</keyword>
<keyword evidence="12" id="KW-0418">Kinase</keyword>
<keyword evidence="15" id="KW-0843">Virulence</keyword>
<dbReference type="Gene3D" id="3.30.565.10">
    <property type="entry name" value="Histidine kinase-like ATPase, C-terminal domain"/>
    <property type="match status" value="1"/>
</dbReference>
<dbReference type="InterPro" id="IPR007891">
    <property type="entry name" value="CHASE3"/>
</dbReference>
<evidence type="ECO:0000313" key="20">
    <source>
        <dbReference type="EMBL" id="PPQ27263.1"/>
    </source>
</evidence>
<dbReference type="InterPro" id="IPR001610">
    <property type="entry name" value="PAC"/>
</dbReference>
<reference evidence="20 21" key="1">
    <citation type="journal article" date="2018" name="Arch. Microbiol.">
        <title>New insights into the metabolic potential of the phototrophic purple bacterium Rhodopila globiformis DSM 161(T) from its draft genome sequence and evidence for a vanadium-dependent nitrogenase.</title>
        <authorList>
            <person name="Imhoff J.F."/>
            <person name="Rahn T."/>
            <person name="Kunzel S."/>
            <person name="Neulinger S.C."/>
        </authorList>
    </citation>
    <scope>NUCLEOTIDE SEQUENCE [LARGE SCALE GENOMIC DNA]</scope>
    <source>
        <strain evidence="20 21">DSM 16996</strain>
    </source>
</reference>
<sequence>MVSLIALAGLVGASLVDIEAQKRSHDDIRLATTMVGGLARLLSSLQDVTAQSRRYLLTGEAGYLAPYRQAADDLREAARRLDSWTSGDPRLIEDVRGVRALTELKLDELREEMDLQQGGQTARALEVIRANARKATLELLRQAVAATQDAEDARIEASRAAADRLGTQLQFTTLLTIAVVVALAIFLFLDARRRFFELRRVHEQLASTAASLDREVAAKTAHLSAALEAERAALKDLGDFKAALDQHAIVATTDRRGVITYVNDKFCAVAKYAREDLLGATHAIINSGLHPPEFFRDLWATISAGRTWRGEIRNRASDGEIYWVETTIVPFLDARGKPRQFIAIRTDITASKLAEEHIRFLMGEVNHRSKNLLSVVQSIAVLSARDADPRTFAQNLSHRITGLAASQNLLINSEWKGVDVAELVRAQLTAFRDLLDRRILLSGQNLRLAAAAAQAIGMALHELATNSAKYGALSNDEGVVRIDWGDGAAEGDAAFHMRWREDGGPEVVAPTRKGFGQKVMVDMVERAIRGDVTIDYRAAGVCWTVRAPMEATIETG</sequence>
<keyword evidence="6" id="KW-0716">Sensory transduction</keyword>
<keyword evidence="16" id="KW-0675">Receptor</keyword>
<evidence type="ECO:0000256" key="11">
    <source>
        <dbReference type="ARBA" id="ARBA00022741"/>
    </source>
</evidence>
<evidence type="ECO:0000256" key="9">
    <source>
        <dbReference type="ARBA" id="ARBA00022679"/>
    </source>
</evidence>
<evidence type="ECO:0000256" key="17">
    <source>
        <dbReference type="SAM" id="Phobius"/>
    </source>
</evidence>
<dbReference type="SMART" id="SM00911">
    <property type="entry name" value="HWE_HK"/>
    <property type="match status" value="1"/>
</dbReference>
<dbReference type="Proteomes" id="UP000239089">
    <property type="component" value="Unassembled WGS sequence"/>
</dbReference>
<dbReference type="SMART" id="SM00086">
    <property type="entry name" value="PAC"/>
    <property type="match status" value="1"/>
</dbReference>
<dbReference type="CDD" id="cd00130">
    <property type="entry name" value="PAS"/>
    <property type="match status" value="1"/>
</dbReference>
<dbReference type="NCBIfam" id="TIGR00229">
    <property type="entry name" value="sensory_box"/>
    <property type="match status" value="1"/>
</dbReference>
<dbReference type="PANTHER" id="PTHR41523:SF8">
    <property type="entry name" value="ETHYLENE RESPONSE SENSOR PROTEIN"/>
    <property type="match status" value="1"/>
</dbReference>
<comment type="caution">
    <text evidence="20">The sequence shown here is derived from an EMBL/GenBank/DDBJ whole genome shotgun (WGS) entry which is preliminary data.</text>
</comment>
<evidence type="ECO:0000256" key="12">
    <source>
        <dbReference type="ARBA" id="ARBA00022777"/>
    </source>
</evidence>
<keyword evidence="4" id="KW-0600">Photoreceptor protein</keyword>
<keyword evidence="17" id="KW-0812">Transmembrane</keyword>
<keyword evidence="13" id="KW-0067">ATP-binding</keyword>